<dbReference type="EMBL" id="JANCNS010000001">
    <property type="protein sequence ID" value="MCP9198583.1"/>
    <property type="molecule type" value="Genomic_DNA"/>
</dbReference>
<keyword evidence="1" id="KW-0812">Transmembrane</keyword>
<accession>A0A9X2KVL7</accession>
<organism evidence="2 3">
    <name type="scientific">Christiangramia oceanisediminis</name>
    <dbReference type="NCBI Taxonomy" id="2920386"/>
    <lineage>
        <taxon>Bacteria</taxon>
        <taxon>Pseudomonadati</taxon>
        <taxon>Bacteroidota</taxon>
        <taxon>Flavobacteriia</taxon>
        <taxon>Flavobacteriales</taxon>
        <taxon>Flavobacteriaceae</taxon>
        <taxon>Christiangramia</taxon>
    </lineage>
</organism>
<evidence type="ECO:0000313" key="3">
    <source>
        <dbReference type="Proteomes" id="UP001155280"/>
    </source>
</evidence>
<keyword evidence="1" id="KW-0472">Membrane</keyword>
<keyword evidence="1" id="KW-1133">Transmembrane helix</keyword>
<name>A0A9X2KVL7_9FLAO</name>
<evidence type="ECO:0000313" key="2">
    <source>
        <dbReference type="EMBL" id="MCP9198583.1"/>
    </source>
</evidence>
<protein>
    <submittedName>
        <fullName evidence="2">Uncharacterized protein</fullName>
    </submittedName>
</protein>
<reference evidence="2" key="1">
    <citation type="submission" date="2022-07" db="EMBL/GenBank/DDBJ databases">
        <title>Gramela sediminis sp. nov., isolated from deep-sea sediment of the Indian Ocean.</title>
        <authorList>
            <person name="Shi H."/>
        </authorList>
    </citation>
    <scope>NUCLEOTIDE SEQUENCE</scope>
    <source>
        <strain evidence="2">GC03-9</strain>
    </source>
</reference>
<keyword evidence="3" id="KW-1185">Reference proteome</keyword>
<dbReference type="Proteomes" id="UP001155280">
    <property type="component" value="Unassembled WGS sequence"/>
</dbReference>
<dbReference type="RefSeq" id="WP_241550590.1">
    <property type="nucleotide sequence ID" value="NZ_JANCNS010000001.1"/>
</dbReference>
<evidence type="ECO:0000256" key="1">
    <source>
        <dbReference type="SAM" id="Phobius"/>
    </source>
</evidence>
<gene>
    <name evidence="2" type="ORF">MKO06_01595</name>
</gene>
<comment type="caution">
    <text evidence="2">The sequence shown here is derived from an EMBL/GenBank/DDBJ whole genome shotgun (WGS) entry which is preliminary data.</text>
</comment>
<sequence length="386" mass="44503">MKPFPPFKTNFLFPRHFLYWIFLTLLLGSQVSCAQRKNKSVGPGGDVIELSSQELRATMNDFFYRFERSVTESADSIIQLSSNPSIKNHALTWKMNAIPVANTSIYNSDPFLGFIDMAVFTYQMKLYFEKGAGKDLFGDHQEIAIETVNALWENLLKIGRNLVPDNDISEGKRLVIEFAEQHPLNSLYFVRQSTVPLMTKIQTAEKVTFKRLAEDMSQNLDQMRAQLGSYMEVLPKQVRWESEYLINNSLANPELTGRFDSIANLLERSVIMLESSPEIIDNQREAAFQDLRNERIAVLNVLRQEREIILDAIRKEREILLAELSNQINNQREAGFQDLNVMTNKGIENSFNRMENIIDKLFWRTVVMVSVLIVLIMVGMIVYKKL</sequence>
<proteinExistence type="predicted"/>
<feature type="transmembrane region" description="Helical" evidence="1">
    <location>
        <begin position="361"/>
        <end position="383"/>
    </location>
</feature>
<dbReference type="AlphaFoldDB" id="A0A9X2KVL7"/>